<organism evidence="1 2">
    <name type="scientific">Scopulibacillus cellulosilyticus</name>
    <dbReference type="NCBI Taxonomy" id="2665665"/>
    <lineage>
        <taxon>Bacteria</taxon>
        <taxon>Bacillati</taxon>
        <taxon>Bacillota</taxon>
        <taxon>Bacilli</taxon>
        <taxon>Bacillales</taxon>
        <taxon>Sporolactobacillaceae</taxon>
        <taxon>Scopulibacillus</taxon>
    </lineage>
</organism>
<evidence type="ECO:0000313" key="2">
    <source>
        <dbReference type="Proteomes" id="UP001596505"/>
    </source>
</evidence>
<name>A0ABW2PRD2_9BACL</name>
<reference evidence="2" key="1">
    <citation type="journal article" date="2019" name="Int. J. Syst. Evol. Microbiol.">
        <title>The Global Catalogue of Microorganisms (GCM) 10K type strain sequencing project: providing services to taxonomists for standard genome sequencing and annotation.</title>
        <authorList>
            <consortium name="The Broad Institute Genomics Platform"/>
            <consortium name="The Broad Institute Genome Sequencing Center for Infectious Disease"/>
            <person name="Wu L."/>
            <person name="Ma J."/>
        </authorList>
    </citation>
    <scope>NUCLEOTIDE SEQUENCE [LARGE SCALE GENOMIC DNA]</scope>
    <source>
        <strain evidence="2">CGMCC 1.16305</strain>
    </source>
</reference>
<sequence>MNTKELPTNLYELLSGENLADKQHEAMMLLTMDESMWPHVAMISVGEIVALTPEKLRLSLWPGTTTTSNIIRTGKATFVVFFDGAAHYVQLSLKKLPKLDKAKYQRERFTANVVSYKGDTAKYADITSGIQIDLKDPASVIERWKETIEELKD</sequence>
<dbReference type="EMBL" id="JBHTCO010000003">
    <property type="protein sequence ID" value="MFC7391967.1"/>
    <property type="molecule type" value="Genomic_DNA"/>
</dbReference>
<protein>
    <submittedName>
        <fullName evidence="1">Pyridoxamine 5'-phosphate oxidase family protein</fullName>
    </submittedName>
</protein>
<comment type="caution">
    <text evidence="1">The sequence shown here is derived from an EMBL/GenBank/DDBJ whole genome shotgun (WGS) entry which is preliminary data.</text>
</comment>
<proteinExistence type="predicted"/>
<keyword evidence="2" id="KW-1185">Reference proteome</keyword>
<dbReference type="Proteomes" id="UP001596505">
    <property type="component" value="Unassembled WGS sequence"/>
</dbReference>
<accession>A0ABW2PRD2</accession>
<gene>
    <name evidence="1" type="ORF">ACFQRG_03015</name>
</gene>
<dbReference type="Gene3D" id="2.30.110.10">
    <property type="entry name" value="Electron Transport, Fmn-binding Protein, Chain A"/>
    <property type="match status" value="1"/>
</dbReference>
<dbReference type="InterPro" id="IPR012349">
    <property type="entry name" value="Split_barrel_FMN-bd"/>
</dbReference>
<dbReference type="RefSeq" id="WP_380963495.1">
    <property type="nucleotide sequence ID" value="NZ_JBHTCO010000003.1"/>
</dbReference>
<evidence type="ECO:0000313" key="1">
    <source>
        <dbReference type="EMBL" id="MFC7391967.1"/>
    </source>
</evidence>